<dbReference type="PROSITE" id="PS00012">
    <property type="entry name" value="PHOSPHOPANTETHEINE"/>
    <property type="match status" value="3"/>
</dbReference>
<dbReference type="Pfam" id="PF00550">
    <property type="entry name" value="PP-binding"/>
    <property type="match status" value="5"/>
</dbReference>
<dbReference type="InterPro" id="IPR036736">
    <property type="entry name" value="ACP-like_sf"/>
</dbReference>
<dbReference type="GO" id="GO:0044550">
    <property type="term" value="P:secondary metabolite biosynthetic process"/>
    <property type="evidence" value="ECO:0007669"/>
    <property type="project" value="UniProtKB-ARBA"/>
</dbReference>
<dbReference type="Gene3D" id="3.30.559.10">
    <property type="entry name" value="Chloramphenicol acetyltransferase-like domain"/>
    <property type="match status" value="4"/>
</dbReference>
<evidence type="ECO:0000256" key="3">
    <source>
        <dbReference type="ARBA" id="ARBA00022450"/>
    </source>
</evidence>
<dbReference type="FunFam" id="3.30.559.10:FF:000012">
    <property type="entry name" value="Non-ribosomal peptide synthetase"/>
    <property type="match status" value="1"/>
</dbReference>
<dbReference type="SUPFAM" id="SSF52777">
    <property type="entry name" value="CoA-dependent acyltransferases"/>
    <property type="match status" value="8"/>
</dbReference>
<dbReference type="InterPro" id="IPR045851">
    <property type="entry name" value="AMP-bd_C_sf"/>
</dbReference>
<comment type="cofactor">
    <cofactor evidence="1">
        <name>pantetheine 4'-phosphate</name>
        <dbReference type="ChEBI" id="CHEBI:47942"/>
    </cofactor>
</comment>
<dbReference type="Gene3D" id="2.30.38.10">
    <property type="entry name" value="Luciferase, Domain 3"/>
    <property type="match status" value="4"/>
</dbReference>
<dbReference type="InterPro" id="IPR009081">
    <property type="entry name" value="PP-bd_ACP"/>
</dbReference>
<organism evidence="7 8">
    <name type="scientific">Cystobacter fuscus</name>
    <dbReference type="NCBI Taxonomy" id="43"/>
    <lineage>
        <taxon>Bacteria</taxon>
        <taxon>Pseudomonadati</taxon>
        <taxon>Myxococcota</taxon>
        <taxon>Myxococcia</taxon>
        <taxon>Myxococcales</taxon>
        <taxon>Cystobacterineae</taxon>
        <taxon>Archangiaceae</taxon>
        <taxon>Cystobacter</taxon>
    </lineage>
</organism>
<dbReference type="Gene3D" id="3.30.559.30">
    <property type="entry name" value="Nonribosomal peptide synthetase, condensation domain"/>
    <property type="match status" value="4"/>
</dbReference>
<evidence type="ECO:0000259" key="6">
    <source>
        <dbReference type="PROSITE" id="PS50075"/>
    </source>
</evidence>
<dbReference type="GO" id="GO:0003824">
    <property type="term" value="F:catalytic activity"/>
    <property type="evidence" value="ECO:0007669"/>
    <property type="project" value="InterPro"/>
</dbReference>
<comment type="similarity">
    <text evidence="2">Belongs to the ATP-dependent AMP-binding enzyme family.</text>
</comment>
<dbReference type="FunFam" id="2.30.38.10:FF:000001">
    <property type="entry name" value="Non-ribosomal peptide synthetase PvdI"/>
    <property type="match status" value="2"/>
</dbReference>
<dbReference type="FunFam" id="1.10.1200.10:FF:000016">
    <property type="entry name" value="Non-ribosomal peptide synthase"/>
    <property type="match status" value="1"/>
</dbReference>
<dbReference type="Pfam" id="PF00668">
    <property type="entry name" value="Condensation"/>
    <property type="match status" value="4"/>
</dbReference>
<dbReference type="FunFam" id="3.30.300.30:FF:000015">
    <property type="entry name" value="Nonribosomal peptide synthase SidD"/>
    <property type="match status" value="2"/>
</dbReference>
<dbReference type="Gene3D" id="3.30.300.30">
    <property type="match status" value="4"/>
</dbReference>
<dbReference type="GO" id="GO:0043041">
    <property type="term" value="P:amino acid activation for nonribosomal peptide biosynthetic process"/>
    <property type="evidence" value="ECO:0007669"/>
    <property type="project" value="TreeGrafter"/>
</dbReference>
<dbReference type="InterPro" id="IPR016181">
    <property type="entry name" value="Acyl_CoA_acyltransferase"/>
</dbReference>
<dbReference type="EMBL" id="CP022098">
    <property type="protein sequence ID" value="ATB38937.1"/>
    <property type="molecule type" value="Genomic_DNA"/>
</dbReference>
<evidence type="ECO:0000256" key="4">
    <source>
        <dbReference type="ARBA" id="ARBA00022553"/>
    </source>
</evidence>
<reference evidence="7 8" key="1">
    <citation type="submission" date="2017-06" db="EMBL/GenBank/DDBJ databases">
        <title>Sequencing and comparative analysis of myxobacterial genomes.</title>
        <authorList>
            <person name="Rupp O."/>
            <person name="Goesmann A."/>
            <person name="Sogaard-Andersen L."/>
        </authorList>
    </citation>
    <scope>NUCLEOTIDE SEQUENCE [LARGE SCALE GENOMIC DNA]</scope>
    <source>
        <strain evidence="7 8">DSM 52655</strain>
    </source>
</reference>
<dbReference type="InterPro" id="IPR006162">
    <property type="entry name" value="Ppantetheine_attach_site"/>
</dbReference>
<protein>
    <submittedName>
        <fullName evidence="7">Non-ribosomal peptide synthetase</fullName>
    </submittedName>
</protein>
<dbReference type="GO" id="GO:0005829">
    <property type="term" value="C:cytosol"/>
    <property type="evidence" value="ECO:0007669"/>
    <property type="project" value="TreeGrafter"/>
</dbReference>
<dbReference type="InterPro" id="IPR001242">
    <property type="entry name" value="Condensation_dom"/>
</dbReference>
<dbReference type="Pfam" id="PF00501">
    <property type="entry name" value="AMP-binding"/>
    <property type="match status" value="4"/>
</dbReference>
<feature type="domain" description="Carrier" evidence="6">
    <location>
        <begin position="2162"/>
        <end position="2237"/>
    </location>
</feature>
<feature type="domain" description="Carrier" evidence="6">
    <location>
        <begin position="1089"/>
        <end position="1164"/>
    </location>
</feature>
<dbReference type="GO" id="GO:0031177">
    <property type="term" value="F:phosphopantetheine binding"/>
    <property type="evidence" value="ECO:0007669"/>
    <property type="project" value="InterPro"/>
</dbReference>
<dbReference type="CDD" id="cd05930">
    <property type="entry name" value="A_NRPS"/>
    <property type="match status" value="4"/>
</dbReference>
<keyword evidence="3" id="KW-0596">Phosphopantetheine</keyword>
<dbReference type="RefSeq" id="WP_095987037.1">
    <property type="nucleotide sequence ID" value="NZ_CP022098.1"/>
</dbReference>
<feature type="domain" description="Carrier" evidence="6">
    <location>
        <begin position="3229"/>
        <end position="3304"/>
    </location>
</feature>
<evidence type="ECO:0000313" key="7">
    <source>
        <dbReference type="EMBL" id="ATB38937.1"/>
    </source>
</evidence>
<dbReference type="SUPFAM" id="SSF56801">
    <property type="entry name" value="Acetyl-CoA synthetase-like"/>
    <property type="match status" value="4"/>
</dbReference>
<dbReference type="FunFam" id="3.40.50.980:FF:000001">
    <property type="entry name" value="Non-ribosomal peptide synthetase"/>
    <property type="match status" value="4"/>
</dbReference>
<dbReference type="Gene3D" id="3.40.630.30">
    <property type="match status" value="1"/>
</dbReference>
<dbReference type="PANTHER" id="PTHR45527">
    <property type="entry name" value="NONRIBOSOMAL PEPTIDE SYNTHETASE"/>
    <property type="match status" value="1"/>
</dbReference>
<dbReference type="Proteomes" id="UP000217257">
    <property type="component" value="Chromosome"/>
</dbReference>
<dbReference type="GO" id="GO:0072330">
    <property type="term" value="P:monocarboxylic acid biosynthetic process"/>
    <property type="evidence" value="ECO:0007669"/>
    <property type="project" value="UniProtKB-ARBA"/>
</dbReference>
<accession>A0A250J611</accession>
<dbReference type="FunFam" id="3.40.50.12780:FF:000012">
    <property type="entry name" value="Non-ribosomal peptide synthetase"/>
    <property type="match status" value="2"/>
</dbReference>
<dbReference type="FunFam" id="3.30.300.30:FF:000010">
    <property type="entry name" value="Enterobactin synthetase component F"/>
    <property type="match status" value="1"/>
</dbReference>
<dbReference type="PROSITE" id="PS50075">
    <property type="entry name" value="CARRIER"/>
    <property type="match status" value="5"/>
</dbReference>
<dbReference type="SUPFAM" id="SSF47336">
    <property type="entry name" value="ACP-like"/>
    <property type="match status" value="5"/>
</dbReference>
<keyword evidence="4" id="KW-0597">Phosphoprotein</keyword>
<dbReference type="InterPro" id="IPR023213">
    <property type="entry name" value="CAT-like_dom_sf"/>
</dbReference>
<dbReference type="InterPro" id="IPR025110">
    <property type="entry name" value="AMP-bd_C"/>
</dbReference>
<dbReference type="NCBIfam" id="NF004282">
    <property type="entry name" value="PRK05691.1"/>
    <property type="match status" value="9"/>
</dbReference>
<dbReference type="InterPro" id="IPR020845">
    <property type="entry name" value="AMP-binding_CS"/>
</dbReference>
<dbReference type="SMART" id="SM00823">
    <property type="entry name" value="PKS_PP"/>
    <property type="match status" value="4"/>
</dbReference>
<evidence type="ECO:0000256" key="5">
    <source>
        <dbReference type="SAM" id="MobiDB-lite"/>
    </source>
</evidence>
<sequence>MNLDSPSLISVLREKPQPETLELVDSALKSLVASLFRVSFLQVTSDTSLSSYGLDSLRAMELKNLIQSEIGVDLPATVLLSGATLRAVAEEITHQVYVGEDVPALTPSAGEQGSQGLALSLAQERLWFLHQLDPDSTAYNLAGAARVTGPLTAEAVERAVNEIVRRHESLRTVFGVEGGVPFRRVLPELHLSVPVVDLSAVPAAEQEQRLRELVAAEEQRPFDLKRAPLLRLSLIELGQEQRALVLGIHHIIADGGSISVFMRELSLLVSGRVGELPALPVQYSDYVGWQRRLLQGHQQERSLRYWLDKLSGELPILELPTDRSRPSIEGSAGVTKSLRLPDALAQKLRALATQQETTLFVLLLSAFEVLLHRYSGQTDLLIGTPVAGRPRRELEPLIGFFADTLILRADTSGRPGFRTLLERTRRSVLEALDHQNVPLGRLVAALRSDQKSGRAPLFSVMFTVNRLLESEEEAVPGGLHLRQCLTESRTAKFDLDLAVTEQQQGLIATLECRADLFTESTVSRMLEHYRLLLESIVRTPDLEISRLELLPEGEERLVRAAWNPPAAQPVPDVISAFEAQVERTPSALAVSCGEESLTYRQLNERANQVAHTLLASGLSADRVVAILAPREVSFLATLLGVLKAGGAYLVLDPRQPASRLARVLEESAPWAVLCTQPLAEHARGALAAAGSQVPLHLIESLSREQTRAHNPGVSVPPSSLAYVVFTSGTTGVPKGTLVERRSLSHHCQAFVGQIGLGAGDRVAQHAPHIFDATTWQFLAPLLVGGQVHILSDDEAGEPERLYGALVERRITLIDVVPALLDALLNTAQAAPLALRRVVVGGDTLPVEVCRRWLARFPGIPLQNAYGPSECTDVATIHDVMTPPPAEQSRVPIGQPRTGSTVYILDGELRLAPIGVAGELYIGGIGVGRGYINRPEWTAERFIPDPFGTEPGARLYRTGDIARWNVDGQLEFLGRRDQQVKVRGARIELGDIEMHLRAHPAIRQAVVLAPDDGMGGRRLVAYVVPAQAGSPESSPEALRHHLGEVLPAYMVPHLYVQLDALPLTAVGKLDVKALVARSATAQVAELDFVAPRDEAERAVAAIWQSVLGVERVGARADFFALGGHSLLAAQVISRVREHFGCEVPLRHLFQYPTLEEFARSLASLERRTSSTAIPRASREGQLALSYAQKRLWFVQQLDPSDTSYHVAGALLLEGALDIALLERSLQAVFERHEGLRTTFGDIRGVPYQVIHERVDVQLGRLDVSAAGSPLDEARRLLELEAAKPFDFSRPLVRINLVRIASDRYVLGVCLHHILVDGWSIALFVEELGQLYSAQVRGAQAELRPLRIHYHDYAAWQTQRLESGELAGDIAYWRSVFAQPVQLLQLPTDRPAPAVRTASSGSGARLGFTINPQTVAGIKALCEREDTSLFMFLLAAFNVLLHRYSGSEDITVGTPVAGRGRSELEELIGCFVNTLVLRTDLSQRPSFRELLRRVRQHTLEAFDHQELPFEKLVEEVQPERDISQNPLFQVMFAFQNTRAWRLALPGVRTAPFDTRTTTAKFDLQLEMWEEEGQLQAAFEYSTRLFDAATVARFTGHFQTLLASIVETPESSLLRLPLLPEAERKLILKDWNESTVDFRIQTAFAAVFEKQVAANPRATAVVCGDERLTYDELNRRSNRLAHFLISKGVEAESLVSLLDERGIDFLTLMLGVFKAGGAYLPLDPRHPTARHAQLLEQSGSRILLCGRALEKEARAAAQAMGEKSPALYFLDDILAASHEEHDPAPRSQPGNLAYVIFTSGTTGVPKGAMIDQRGMLNHLYSKILVLGLGPEDVMLQDASQCFDISVWQFLSALLVGGTTNVFKDEVAKDPARLYVELERHGLTVIEVVPSLLRALMQVIHGDAGWQGKLSRLRAVVSNAETLPPEMLRDWVSLYPRIPLYNTYGATECSDDVSAVTLDGYASRELDRLPVGRPVGNMQVYALNRELQLAPVGVSGELYIGGVAVGRGYFNRPELTASVFIPDPFGAVRGARFYKTGDIGKYTLEGQLDFLGRLDDQVKVRGYRVELSEIESRIAEHEKVQQTVVLARGKEGADKQLVAYVVSTAPAAELIEELKTKLRGQLPSYMVPGIFMVMESFPLNRNGKIDRKALPVPTREQMRGGESFVAPRNELETYLSEVWAEVLKVERVGIHDNFFDLGGHSLMATQVIARVRDRFQRELPLRSLFQYPTIADFTVQALGAQALGAESARELLVPVPRGEKLELSFGQQRFWFLNELNPEDSSYNVHYALRLQGHVDVARLEKSLRAVMRRHESLRTSFFTVDGVPYQRIHEQVDFVVDLVDLQAVAEPEQEARHRIEHEAERTFDLSKLPLFRITLFRLAPDSHVLFLNMHHIICDGWSMGIFIQEVGECYAAFLEGRAPQLPPLPIQSYDHAAWQRRQVDGALFDRQLQYWREVLGKEVPYLELPLDFPRPRMQSHHGAKLPFSLGRELSTAIQALCQREGVTLYMVLQAALATLLHRVARSRDITIGSPIAGRSRPELEGLIGCFINTFVLRVDLSERQTFRQLLAQVRKRTLEAYDNQDVSFERIVEEVLPHRDAGTNPLFQVMFVLHNLFGAKVSMPGVESQHFDYESRTAKFDLLLALWETEGLVEGEWEYNTDLFKRSTVERLHEGWVHVLRGVTEDMGRQLEDYPLMSEAAMRAEVVERNQTDKPLPELACFHELFAQRARKYADRVAVVCNGRSLTYAELDARANQIAHTLLQRGLKPESVVSLMLDRGLDYMASILGVWKAGGAYMPVDLAHPERRTASMLELGAARFTIASQAHAEKASSFFPESQVLVLEQLPETAPRTAPEVRTDLAQLAYVIFTSGSTGVPKGAMLHHHGMINHLFAKALDLGIGEQDVVAQIAVQTFDVSIWQMFSSLLMGGRTAVLTGDDAWDPKSLFGKIQRERITVIQSVPAHMKAMLAELESAPGVYDLSSLRWLIMNGEGLPPDLCHRWFALWPRIPMMNMYGLTECSDDSCHHRIPSAPTHNLTYMPINGTLQNHKIYVLDDSLRPVPVGVAGELCIGGLGVGRGYSSDPERTARVFVPDPFSTVPGARMYRTGDRVRYLDDGSLVFLERLDHQIKLRGRRIDIGEIETALREHPQIKDAVVKAFSEGAAYTRLVAYMVSRVKPAPLLSNVLLHLQERVPEYMVPTDFVFLDEFPLTDNGKLDRKALPPPTGNAQSEAHQHRPPVTDTQRRLAEIWSQLLGVASVGLDDNYFSLGGHSLAAAEMTTKAKKAFQLDIPLRVIFESPILGEYAEQIDRLRGASKGSGQLAQVELDFGTLTQVAPRDVYDLAPQQIPEWYAYALDPESPVYNITLTLFLDGELNREAYLEAWNQFIDRHQVFRACFDYQDGKPVQKLGAPIQLDAADVFVDRRHIPAAEVPDDAEHVADGLGNQLFDLRTGPIFRTRLVTYPNQRHMLVFVIHHIVWDETSTINMIKEFGQLYNQLATGQRPALPGPRVGYLDYAQRMHEAVRDGAFEQAKAYWLRQFETVPPALSLPTDYPRPAVLTYEGSTVDAWFERETAAKIQSYLREHNVTLFMFLLAVLDTYLYRITGDDDIVIGAPIANRDDEALRETLGLFATPLPLRARMNEQMKFSELLRQMSSVSIEGYEHHRYPSNLLIEQLPLPKDLSRPRLFSVMYGVQNNKTSILDNFHLEGMKISLDERMHGAEWTTARFDLTFVVDQFGDDISLALNYNSGLFKRPTAQRMLREFISLVNEVLTAPDQSLWDYALMPRAEVQRLLTGFNPAQVPFQQDMTVAHLFAQRAAAVPEDIAVVEGERRYTYAQLQRRADQIGGELVARGVSQGERVGVLLEPSFELLASLLGVLRSGAAYVPLLPNYPEARIRAILADAGIRQVVTVSSHRGRLAGSGVDLLCLDSADTWSLASEQQPLVQVRATPGDVAYVIYTSGTTGLPKGIEIEHRGLVNYLEFLQRQYGLERTDCVLMTSSYVFDASIVEIFWPLVSGARIAVASSEQRNDPTQVGQLLVEQGVSVLQGVPLFLAAVADARAAGLFAEPERLRLTIVGGAALHREVRDKLLRTFRGRLMNHYGPTEVTVDASTFDCSRDFEGSIVPIGRPIGNARMFILDRRLRPVPVGVTGDIYVASPGLARGYLGDPRRTAEVFLQHSLDGTGSLRLYRTGDLGKYDAEGTVYYQGRSDKQVKVRGNRVELEEINARLGAHPSISSCVVRAVDLDSGSERLVAHIELSAACNGFVAMGETYRLFTLAQRPELLRQMEAAHLESWPEFFAGDTSVKQLWPRIWTEFPEYQFALVNEADQVVAAGNAVPLRWSGEVSSLPPGWSAALGEALSADKAVAPDTLLILTGVVIPAYQSRGLASSVLEAFKALARGLGLARAIVPVRPTGKSSRPDLSFAAWCEARRPDGLPEDAWLRIHERVGGRPLRIENRSQRVVGSVSQWEGWTGMKFPTSGDYHVPGGMHPVHMDLEKGVGEYDEPSIWYQHFAESYQGPAWAPLGTREIRKFLADSLPEYMVPEQLCFIATMPRTPGGKIDERKLPEVSWQGGQTLPPQNPLQHTLAEIFREVLHVENVGIGDDFFILGGQSLKAIQLLTLIAQRIGARVVLKDFYREPTILGLERLVGGAGKAA</sequence>
<feature type="region of interest" description="Disordered" evidence="5">
    <location>
        <begin position="3207"/>
        <end position="3230"/>
    </location>
</feature>
<dbReference type="PANTHER" id="PTHR45527:SF1">
    <property type="entry name" value="FATTY ACID SYNTHASE"/>
    <property type="match status" value="1"/>
</dbReference>
<dbReference type="Gene3D" id="3.40.50.980">
    <property type="match status" value="8"/>
</dbReference>
<dbReference type="NCBIfam" id="TIGR01733">
    <property type="entry name" value="AA-adenyl-dom"/>
    <property type="match status" value="4"/>
</dbReference>
<evidence type="ECO:0000313" key="8">
    <source>
        <dbReference type="Proteomes" id="UP000217257"/>
    </source>
</evidence>
<evidence type="ECO:0000256" key="1">
    <source>
        <dbReference type="ARBA" id="ARBA00001957"/>
    </source>
</evidence>
<dbReference type="InterPro" id="IPR000873">
    <property type="entry name" value="AMP-dep_synth/lig_dom"/>
</dbReference>
<proteinExistence type="inferred from homology"/>
<feature type="domain" description="Carrier" evidence="6">
    <location>
        <begin position="4570"/>
        <end position="4645"/>
    </location>
</feature>
<dbReference type="PROSITE" id="PS00455">
    <property type="entry name" value="AMP_BINDING"/>
    <property type="match status" value="4"/>
</dbReference>
<name>A0A250J611_9BACT</name>
<dbReference type="FunFam" id="1.10.1200.10:FF:000005">
    <property type="entry name" value="Nonribosomal peptide synthetase 1"/>
    <property type="match status" value="2"/>
</dbReference>
<evidence type="ECO:0000256" key="2">
    <source>
        <dbReference type="ARBA" id="ARBA00006432"/>
    </source>
</evidence>
<dbReference type="SUPFAM" id="SSF55729">
    <property type="entry name" value="Acyl-CoA N-acyltransferases (Nat)"/>
    <property type="match status" value="1"/>
</dbReference>
<dbReference type="InterPro" id="IPR020806">
    <property type="entry name" value="PKS_PP-bd"/>
</dbReference>
<dbReference type="CDD" id="cd19531">
    <property type="entry name" value="LCL_NRPS-like"/>
    <property type="match status" value="4"/>
</dbReference>
<dbReference type="InterPro" id="IPR010071">
    <property type="entry name" value="AA_adenyl_dom"/>
</dbReference>
<feature type="domain" description="Carrier" evidence="6">
    <location>
        <begin position="19"/>
        <end position="96"/>
    </location>
</feature>
<dbReference type="NCBIfam" id="NF003417">
    <property type="entry name" value="PRK04813.1"/>
    <property type="match status" value="5"/>
</dbReference>
<gene>
    <name evidence="7" type="ORF">CYFUS_004374</name>
</gene>
<dbReference type="Gene3D" id="1.10.1200.10">
    <property type="entry name" value="ACP-like"/>
    <property type="match status" value="5"/>
</dbReference>
<dbReference type="Pfam" id="PF13193">
    <property type="entry name" value="AMP-binding_C"/>
    <property type="match status" value="3"/>
</dbReference>
<dbReference type="KEGG" id="cfus:CYFUS_004374"/>